<keyword evidence="5 9" id="KW-0812">Transmembrane</keyword>
<keyword evidence="4" id="KW-0997">Cell inner membrane</keyword>
<feature type="transmembrane region" description="Helical" evidence="9">
    <location>
        <begin position="235"/>
        <end position="259"/>
    </location>
</feature>
<feature type="transmembrane region" description="Helical" evidence="9">
    <location>
        <begin position="67"/>
        <end position="85"/>
    </location>
</feature>
<keyword evidence="6 9" id="KW-1133">Transmembrane helix</keyword>
<keyword evidence="3" id="KW-1003">Cell membrane</keyword>
<evidence type="ECO:0000256" key="4">
    <source>
        <dbReference type="ARBA" id="ARBA00022519"/>
    </source>
</evidence>
<feature type="transmembrane region" description="Helical" evidence="9">
    <location>
        <begin position="203"/>
        <end position="223"/>
    </location>
</feature>
<evidence type="ECO:0000256" key="3">
    <source>
        <dbReference type="ARBA" id="ARBA00022475"/>
    </source>
</evidence>
<feature type="transmembrane region" description="Helical" evidence="9">
    <location>
        <begin position="342"/>
        <end position="359"/>
    </location>
</feature>
<evidence type="ECO:0000256" key="6">
    <source>
        <dbReference type="ARBA" id="ARBA00022989"/>
    </source>
</evidence>
<evidence type="ECO:0000256" key="7">
    <source>
        <dbReference type="ARBA" id="ARBA00023136"/>
    </source>
</evidence>
<feature type="transmembrane region" description="Helical" evidence="9">
    <location>
        <begin position="97"/>
        <end position="116"/>
    </location>
</feature>
<evidence type="ECO:0000313" key="11">
    <source>
        <dbReference type="Proteomes" id="UP001432180"/>
    </source>
</evidence>
<keyword evidence="2" id="KW-0813">Transport</keyword>
<dbReference type="EMBL" id="CP121472">
    <property type="protein sequence ID" value="WPL18230.1"/>
    <property type="molecule type" value="Genomic_DNA"/>
</dbReference>
<keyword evidence="11" id="KW-1185">Reference proteome</keyword>
<dbReference type="InterPro" id="IPR007272">
    <property type="entry name" value="Sulf_transp_TsuA/YedE"/>
</dbReference>
<dbReference type="RefSeq" id="WP_328984006.1">
    <property type="nucleotide sequence ID" value="NZ_CP121472.1"/>
</dbReference>
<protein>
    <submittedName>
        <fullName evidence="10">Inner membrane protein</fullName>
    </submittedName>
</protein>
<evidence type="ECO:0000313" key="10">
    <source>
        <dbReference type="EMBL" id="WPL18230.1"/>
    </source>
</evidence>
<evidence type="ECO:0000256" key="5">
    <source>
        <dbReference type="ARBA" id="ARBA00022692"/>
    </source>
</evidence>
<proteinExistence type="inferred from homology"/>
<keyword evidence="7 9" id="KW-0472">Membrane</keyword>
<feature type="transmembrane region" description="Helical" evidence="9">
    <location>
        <begin position="128"/>
        <end position="153"/>
    </location>
</feature>
<name>A0ABZ0SB27_9GAMM</name>
<dbReference type="PANTHER" id="PTHR30574:SF1">
    <property type="entry name" value="SULPHUR TRANSPORT DOMAIN-CONTAINING PROTEIN"/>
    <property type="match status" value="1"/>
</dbReference>
<accession>A0ABZ0SB27</accession>
<feature type="transmembrane region" description="Helical" evidence="9">
    <location>
        <begin position="309"/>
        <end position="330"/>
    </location>
</feature>
<feature type="transmembrane region" description="Helical" evidence="9">
    <location>
        <begin position="371"/>
        <end position="390"/>
    </location>
</feature>
<dbReference type="Proteomes" id="UP001432180">
    <property type="component" value="Chromosome"/>
</dbReference>
<dbReference type="Pfam" id="PF04143">
    <property type="entry name" value="Sulf_transp"/>
    <property type="match status" value="2"/>
</dbReference>
<dbReference type="PANTHER" id="PTHR30574">
    <property type="entry name" value="INNER MEMBRANE PROTEIN YEDE"/>
    <property type="match status" value="1"/>
</dbReference>
<sequence length="491" mass="54429">MTLHLSLRKQWPFWVSGVFVGVAEVMHYIAFGKPINLTTGLVQMTSALEQTLAPGLDWWSRAFAPDVHWGILGIILGAWLVARMEGESRRWRRYPRVNLWLAFFGGLVFSLGARLANGCTTHHFLGGISSMSVASLIFVIAILPAGFLTFYWMTKLGVGNAFKGQENRATAQFGYAHGGKMALDGIAWDVSRNYQPNRNWPQIAIVVFLMLFFGNAIVGSFLHQPVDGQLGWNSAVSAMGWGAALWLLLLGVIAGIGMAKTGFGTECAMMTPEISMGLKHDQKHGCSLFEGRLRISGATRFMFGSMSPFTAIFIEFVILWVAIMIGWQVFGRDLPFGTQATWVFVLGALMQGFGSVAMIGCEIRTYMRLGLGYATAVAAFPGFLIGYLPYTLFQEWWQALASQSVITEIRFVPELFGTDPTIQFIVALLYGALLISLVVWSVRRGMRLTGTAFKDLATTANDELAIQYFQRKFPEDQRPYLEQVNKGDVLV</sequence>
<gene>
    <name evidence="10" type="ORF">Thiowin_03291</name>
</gene>
<evidence type="ECO:0000256" key="2">
    <source>
        <dbReference type="ARBA" id="ARBA00022448"/>
    </source>
</evidence>
<organism evidence="10 11">
    <name type="scientific">Thiorhodovibrio winogradskyi</name>
    <dbReference type="NCBI Taxonomy" id="77007"/>
    <lineage>
        <taxon>Bacteria</taxon>
        <taxon>Pseudomonadati</taxon>
        <taxon>Pseudomonadota</taxon>
        <taxon>Gammaproteobacteria</taxon>
        <taxon>Chromatiales</taxon>
        <taxon>Chromatiaceae</taxon>
        <taxon>Thiorhodovibrio</taxon>
    </lineage>
</organism>
<feature type="transmembrane region" description="Helical" evidence="9">
    <location>
        <begin position="422"/>
        <end position="442"/>
    </location>
</feature>
<comment type="subcellular location">
    <subcellularLocation>
        <location evidence="1">Cell inner membrane</location>
        <topology evidence="1">Multi-pass membrane protein</topology>
    </subcellularLocation>
</comment>
<comment type="similarity">
    <text evidence="8">Belongs to the TsuA/YedE (TC 9.B.102) family.</text>
</comment>
<reference evidence="10 11" key="1">
    <citation type="journal article" date="2023" name="Microorganisms">
        <title>Thiorhodovibrio frisius and Trv. litoralis spp. nov., Two Novel Members from a Clade of Fastidious Purple Sulfur Bacteria That Exhibit Unique Red-Shifted Light-Harvesting Capabilities.</title>
        <authorList>
            <person name="Methner A."/>
            <person name="Kuzyk S.B."/>
            <person name="Petersen J."/>
            <person name="Bauer S."/>
            <person name="Brinkmann H."/>
            <person name="Sichau K."/>
            <person name="Wanner G."/>
            <person name="Wolf J."/>
            <person name="Neumann-Schaal M."/>
            <person name="Henke P."/>
            <person name="Tank M."/>
            <person name="Sproer C."/>
            <person name="Bunk B."/>
            <person name="Overmann J."/>
        </authorList>
    </citation>
    <scope>NUCLEOTIDE SEQUENCE [LARGE SCALE GENOMIC DNA]</scope>
    <source>
        <strain evidence="10 11">DSM 6702</strain>
    </source>
</reference>
<feature type="transmembrane region" description="Helical" evidence="9">
    <location>
        <begin position="12"/>
        <end position="31"/>
    </location>
</feature>
<evidence type="ECO:0000256" key="1">
    <source>
        <dbReference type="ARBA" id="ARBA00004429"/>
    </source>
</evidence>
<evidence type="ECO:0000256" key="9">
    <source>
        <dbReference type="SAM" id="Phobius"/>
    </source>
</evidence>
<evidence type="ECO:0000256" key="8">
    <source>
        <dbReference type="ARBA" id="ARBA00035655"/>
    </source>
</evidence>